<sequence length="206" mass="24513">MPYKKFMKKKIYLIRHGKTYCNEKQLYCGKTDIDLSESGRKELESRDINIYPKCDFYFTSGLKRANSTLEIICPDKKYTVINEFSEYNFGDFELKSYEDLKDLKEYQDWIIDETQNVCCPNGESKLEFRNRIEKAFDKLIKYMFKENKETSLGVIHGGAIGIILEIKYDDSKKFYEWQPKNGYGYEIIVDILDNNDYEIYSIRPIE</sequence>
<dbReference type="SUPFAM" id="SSF53254">
    <property type="entry name" value="Phosphoglycerate mutase-like"/>
    <property type="match status" value="1"/>
</dbReference>
<dbReference type="GO" id="GO:0016787">
    <property type="term" value="F:hydrolase activity"/>
    <property type="evidence" value="ECO:0007669"/>
    <property type="project" value="UniProtKB-KW"/>
</dbReference>
<protein>
    <recommendedName>
        <fullName evidence="2">phosphoglycerate mutase (2,3-diphosphoglycerate-dependent)</fullName>
        <ecNumber evidence="2">5.4.2.11</ecNumber>
    </recommendedName>
</protein>
<dbReference type="Proteomes" id="UP000431451">
    <property type="component" value="Unassembled WGS sequence"/>
</dbReference>
<evidence type="ECO:0000256" key="4">
    <source>
        <dbReference type="ARBA" id="ARBA00023235"/>
    </source>
</evidence>
<feature type="binding site" evidence="5">
    <location>
        <begin position="15"/>
        <end position="22"/>
    </location>
    <ligand>
        <name>substrate</name>
    </ligand>
</feature>
<evidence type="ECO:0000256" key="2">
    <source>
        <dbReference type="ARBA" id="ARBA00012028"/>
    </source>
</evidence>
<keyword evidence="3" id="KW-0324">Glycolysis</keyword>
<dbReference type="SMART" id="SM00855">
    <property type="entry name" value="PGAM"/>
    <property type="match status" value="1"/>
</dbReference>
<reference evidence="7 8" key="1">
    <citation type="submission" date="2018-06" db="EMBL/GenBank/DDBJ databases">
        <authorList>
            <consortium name="IHU Genomes"/>
        </authorList>
    </citation>
    <scope>NUCLEOTIDE SEQUENCE [LARGE SCALE GENOMIC DNA]</scope>
    <source>
        <strain evidence="7 8">NEC25</strain>
    </source>
</reference>
<evidence type="ECO:0000256" key="5">
    <source>
        <dbReference type="PIRSR" id="PIRSR613078-2"/>
    </source>
</evidence>
<evidence type="ECO:0000313" key="7">
    <source>
        <dbReference type="EMBL" id="VCT83882.1"/>
    </source>
</evidence>
<dbReference type="EMBL" id="UWJD01000001">
    <property type="protein sequence ID" value="VCT83882.1"/>
    <property type="molecule type" value="Genomic_DNA"/>
</dbReference>
<feature type="binding site" evidence="5">
    <location>
        <position position="64"/>
    </location>
    <ligand>
        <name>substrate</name>
    </ligand>
</feature>
<keyword evidence="4" id="KW-0413">Isomerase</keyword>
<reference evidence="6" key="2">
    <citation type="submission" date="2021-10" db="EMBL/GenBank/DDBJ databases">
        <authorList>
            <person name="Mesa V."/>
        </authorList>
    </citation>
    <scope>NUCLEOTIDE SEQUENCE</scope>
    <source>
        <strain evidence="6">CC3_PB</strain>
    </source>
</reference>
<dbReference type="Gene3D" id="3.40.50.1240">
    <property type="entry name" value="Phosphoglycerate mutase-like"/>
    <property type="match status" value="1"/>
</dbReference>
<dbReference type="EMBL" id="CAKJVE010000004">
    <property type="protein sequence ID" value="CAG9709216.1"/>
    <property type="molecule type" value="Genomic_DNA"/>
</dbReference>
<dbReference type="PANTHER" id="PTHR11931">
    <property type="entry name" value="PHOSPHOGLYCERATE MUTASE"/>
    <property type="match status" value="1"/>
</dbReference>
<organism evidence="7 8">
    <name type="scientific">Clostridium neonatale</name>
    <dbReference type="NCBI Taxonomy" id="137838"/>
    <lineage>
        <taxon>Bacteria</taxon>
        <taxon>Bacillati</taxon>
        <taxon>Bacillota</taxon>
        <taxon>Clostridia</taxon>
        <taxon>Eubacteriales</taxon>
        <taxon>Clostridiaceae</taxon>
        <taxon>Clostridium</taxon>
    </lineage>
</organism>
<dbReference type="GO" id="GO:0006096">
    <property type="term" value="P:glycolytic process"/>
    <property type="evidence" value="ECO:0007669"/>
    <property type="project" value="UniProtKB-KW"/>
</dbReference>
<dbReference type="Pfam" id="PF00300">
    <property type="entry name" value="His_Phos_1"/>
    <property type="match status" value="1"/>
</dbReference>
<evidence type="ECO:0000256" key="1">
    <source>
        <dbReference type="ARBA" id="ARBA00006717"/>
    </source>
</evidence>
<evidence type="ECO:0000313" key="8">
    <source>
        <dbReference type="Proteomes" id="UP000431451"/>
    </source>
</evidence>
<dbReference type="EC" id="5.4.2.11" evidence="2"/>
<evidence type="ECO:0000313" key="6">
    <source>
        <dbReference type="EMBL" id="CAG9709216.1"/>
    </source>
</evidence>
<dbReference type="GO" id="GO:0004619">
    <property type="term" value="F:phosphoglycerate mutase activity"/>
    <property type="evidence" value="ECO:0007669"/>
    <property type="project" value="UniProtKB-EC"/>
</dbReference>
<gene>
    <name evidence="7" type="primary">cobC_2</name>
    <name evidence="6" type="synonym">cobC</name>
    <name evidence="6" type="ORF">CNEO_44067</name>
    <name evidence="7" type="ORF">CNEONATNEC25_01480</name>
</gene>
<dbReference type="InterPro" id="IPR029033">
    <property type="entry name" value="His_PPase_superfam"/>
</dbReference>
<dbReference type="InterPro" id="IPR005952">
    <property type="entry name" value="Phosphogly_mut1"/>
</dbReference>
<dbReference type="InterPro" id="IPR013078">
    <property type="entry name" value="His_Pase_superF_clade-1"/>
</dbReference>
<keyword evidence="7" id="KW-0378">Hydrolase</keyword>
<dbReference type="CDD" id="cd07067">
    <property type="entry name" value="HP_PGM_like"/>
    <property type="match status" value="1"/>
</dbReference>
<accession>A0A650MBM1</accession>
<comment type="similarity">
    <text evidence="1">Belongs to the phosphoglycerate mutase family. BPG-dependent PGAM subfamily.</text>
</comment>
<dbReference type="AlphaFoldDB" id="A0A650MBM1"/>
<name>A0A650MBM1_9CLOT</name>
<proteinExistence type="inferred from homology"/>
<evidence type="ECO:0000256" key="3">
    <source>
        <dbReference type="ARBA" id="ARBA00023152"/>
    </source>
</evidence>
<dbReference type="Proteomes" id="UP000789738">
    <property type="component" value="Unassembled WGS sequence"/>
</dbReference>